<evidence type="ECO:0000313" key="1">
    <source>
        <dbReference type="EMBL" id="KNG92195.1"/>
    </source>
</evidence>
<accession>A0A0L1JKB7</accession>
<dbReference type="STRING" id="1317121.ATO11_18600"/>
<gene>
    <name evidence="1" type="ORF">ATO11_18600</name>
</gene>
<dbReference type="EMBL" id="AQQZ01000012">
    <property type="protein sequence ID" value="KNG92195.1"/>
    <property type="molecule type" value="Genomic_DNA"/>
</dbReference>
<dbReference type="OrthoDB" id="1451536at2"/>
<protein>
    <submittedName>
        <fullName evidence="1">Uncharacterized protein</fullName>
    </submittedName>
</protein>
<comment type="caution">
    <text evidence="1">The sequence shown here is derived from an EMBL/GenBank/DDBJ whole genome shotgun (WGS) entry which is preliminary data.</text>
</comment>
<evidence type="ECO:0000313" key="2">
    <source>
        <dbReference type="Proteomes" id="UP000036938"/>
    </source>
</evidence>
<dbReference type="Proteomes" id="UP000036938">
    <property type="component" value="Unassembled WGS sequence"/>
</dbReference>
<dbReference type="RefSeq" id="WP_050532424.1">
    <property type="nucleotide sequence ID" value="NZ_AQQZ01000012.1"/>
</dbReference>
<name>A0A0L1JKB7_9RHOB</name>
<organism evidence="1 2">
    <name type="scientific">Pseudaestuariivita atlantica</name>
    <dbReference type="NCBI Taxonomy" id="1317121"/>
    <lineage>
        <taxon>Bacteria</taxon>
        <taxon>Pseudomonadati</taxon>
        <taxon>Pseudomonadota</taxon>
        <taxon>Alphaproteobacteria</taxon>
        <taxon>Rhodobacterales</taxon>
        <taxon>Paracoccaceae</taxon>
        <taxon>Pseudaestuariivita</taxon>
    </lineage>
</organism>
<keyword evidence="2" id="KW-1185">Reference proteome</keyword>
<dbReference type="AlphaFoldDB" id="A0A0L1JKB7"/>
<sequence>MITLLTFITCLATLVFLGIVAAALIRINEALESIGGTGESYLAKLRLGLRAIERETSHLPAAAPALNADLGAIAEGLTAVDATLGEVHSALVAQESGS</sequence>
<proteinExistence type="predicted"/>
<reference evidence="1 2" key="1">
    <citation type="journal article" date="2015" name="Int. J. Syst. Evol. Microbiol.">
        <title>Aestuariivita atlantica sp. nov., isolated from deep sea sediment of the Atlantic Ocean.</title>
        <authorList>
            <person name="Li G."/>
            <person name="Lai Q."/>
            <person name="Du Y."/>
            <person name="Liu X."/>
            <person name="Sun F."/>
            <person name="Shao Z."/>
        </authorList>
    </citation>
    <scope>NUCLEOTIDE SEQUENCE [LARGE SCALE GENOMIC DNA]</scope>
    <source>
        <strain evidence="1 2">22II-S11-z3</strain>
    </source>
</reference>